<comment type="caution">
    <text evidence="1">The sequence shown here is derived from an EMBL/GenBank/DDBJ whole genome shotgun (WGS) entry which is preliminary data.</text>
</comment>
<accession>A0A1L9NZ20</accession>
<name>A0A1L9NZ20_9RHOB</name>
<gene>
    <name evidence="1" type="ORF">PFRI_13220</name>
</gene>
<reference evidence="1 2" key="1">
    <citation type="submission" date="2016-10" db="EMBL/GenBank/DDBJ databases">
        <title>Genome sequence of Planktotalea frisia SH6-1.</title>
        <authorList>
            <person name="Poehlein A."/>
            <person name="Bakenhus I."/>
            <person name="Voget S."/>
            <person name="Brinkhoff T."/>
            <person name="Simon M."/>
        </authorList>
    </citation>
    <scope>NUCLEOTIDE SEQUENCE [LARGE SCALE GENOMIC DNA]</scope>
    <source>
        <strain evidence="1 2">SH6-1</strain>
    </source>
</reference>
<keyword evidence="2" id="KW-1185">Reference proteome</keyword>
<evidence type="ECO:0000313" key="2">
    <source>
        <dbReference type="Proteomes" id="UP000184514"/>
    </source>
</evidence>
<evidence type="ECO:0000313" key="1">
    <source>
        <dbReference type="EMBL" id="OJI94443.1"/>
    </source>
</evidence>
<sequence>MKKSGHSVLPAPINQAVFLQMAYVNLVWLSEALTDTERGAIRSHFTMEDFSSASFEGFDPEPKIGDCFRHLRNSLAHASVDLGQGEKIEFCFRSKENNKSISLSGEVLGEISEKWCFLVSNMIYQN</sequence>
<protein>
    <submittedName>
        <fullName evidence="1">Uncharacterized protein</fullName>
    </submittedName>
</protein>
<dbReference type="EMBL" id="MLCB01000097">
    <property type="protein sequence ID" value="OJI94443.1"/>
    <property type="molecule type" value="Genomic_DNA"/>
</dbReference>
<dbReference type="Proteomes" id="UP000184514">
    <property type="component" value="Unassembled WGS sequence"/>
</dbReference>
<organism evidence="1 2">
    <name type="scientific">Planktotalea frisia</name>
    <dbReference type="NCBI Taxonomy" id="696762"/>
    <lineage>
        <taxon>Bacteria</taxon>
        <taxon>Pseudomonadati</taxon>
        <taxon>Pseudomonadota</taxon>
        <taxon>Alphaproteobacteria</taxon>
        <taxon>Rhodobacterales</taxon>
        <taxon>Paracoccaceae</taxon>
        <taxon>Planktotalea</taxon>
    </lineage>
</organism>
<dbReference type="AlphaFoldDB" id="A0A1L9NZ20"/>
<proteinExistence type="predicted"/>